<dbReference type="EMBL" id="CAETWZ010000021">
    <property type="protein sequence ID" value="CAB4367587.1"/>
    <property type="molecule type" value="Genomic_DNA"/>
</dbReference>
<dbReference type="EMBL" id="CAEZXA010000058">
    <property type="protein sequence ID" value="CAB4675375.1"/>
    <property type="molecule type" value="Genomic_DNA"/>
</dbReference>
<dbReference type="SUPFAM" id="SSF52540">
    <property type="entry name" value="P-loop containing nucleoside triphosphate hydrolases"/>
    <property type="match status" value="1"/>
</dbReference>
<dbReference type="PANTHER" id="PTHR10803:SF26">
    <property type="entry name" value="ANION TRANSPORTER ATPASE-RELATED"/>
    <property type="match status" value="1"/>
</dbReference>
<feature type="domain" description="ArsA/GET3 Anion-transporting ATPase-like" evidence="1">
    <location>
        <begin position="14"/>
        <end position="281"/>
    </location>
</feature>
<evidence type="ECO:0000259" key="1">
    <source>
        <dbReference type="Pfam" id="PF02374"/>
    </source>
</evidence>
<dbReference type="InterPro" id="IPR016300">
    <property type="entry name" value="ATPase_ArsA/GET3"/>
</dbReference>
<evidence type="ECO:0000313" key="3">
    <source>
        <dbReference type="EMBL" id="CAB4675375.1"/>
    </source>
</evidence>
<dbReference type="InterPro" id="IPR027417">
    <property type="entry name" value="P-loop_NTPase"/>
</dbReference>
<organism evidence="2">
    <name type="scientific">freshwater metagenome</name>
    <dbReference type="NCBI Taxonomy" id="449393"/>
    <lineage>
        <taxon>unclassified sequences</taxon>
        <taxon>metagenomes</taxon>
        <taxon>ecological metagenomes</taxon>
    </lineage>
</organism>
<dbReference type="EMBL" id="CAFBQH010000029">
    <property type="protein sequence ID" value="CAB5048133.1"/>
    <property type="molecule type" value="Genomic_DNA"/>
</dbReference>
<evidence type="ECO:0000313" key="4">
    <source>
        <dbReference type="EMBL" id="CAB5048133.1"/>
    </source>
</evidence>
<gene>
    <name evidence="3" type="ORF">UFOPK2334_00794</name>
    <name evidence="2" type="ORF">UFOPK4179_00371</name>
    <name evidence="4" type="ORF">UFOPK4293_00624</name>
</gene>
<accession>A0A6J6AFG0</accession>
<proteinExistence type="predicted"/>
<reference evidence="2" key="1">
    <citation type="submission" date="2020-05" db="EMBL/GenBank/DDBJ databases">
        <authorList>
            <person name="Chiriac C."/>
            <person name="Salcher M."/>
            <person name="Ghai R."/>
            <person name="Kavagutti S V."/>
        </authorList>
    </citation>
    <scope>NUCLEOTIDE SEQUENCE</scope>
</reference>
<protein>
    <submittedName>
        <fullName evidence="2">Unannotated protein</fullName>
    </submittedName>
</protein>
<dbReference type="InterPro" id="IPR025723">
    <property type="entry name" value="ArsA/GET3_ATPase-like"/>
</dbReference>
<sequence>MSSQPVIDMCMSARVIVTCGTGGVGKTSVAAALGFEIAQQGKRAIVITIDPARRLADAIGLGEGKGNEIQRVPLDTTGELWVTMLDVQETFDSLVRDTSPTPERAKEVMDNSFYRSLSRSLSGTRDYMAAERLYDLCEDPRFDVIIVDTPPSRNALDFLESPERLARFLKHPIVKFLVAPSRGGFRLVNAAMQPVFKAISTVVGGDTLTGTAAFLRAFDGMEEEFSRRALVVADTLRSRSSSFVIVTAPSPDALTEAHHFVSELSRLGITLQLIVANRMPPHFGALAATEEHSMAQSQSGDLARVYELIAGLHDDADRADSDIQAFIQRTSAAFPGVSIAFATELATDIHDMDSIGALAQQLAAPLSQQ</sequence>
<evidence type="ECO:0000313" key="2">
    <source>
        <dbReference type="EMBL" id="CAB4367587.1"/>
    </source>
</evidence>
<dbReference type="AlphaFoldDB" id="A0A6J6AFG0"/>
<dbReference type="GO" id="GO:0005524">
    <property type="term" value="F:ATP binding"/>
    <property type="evidence" value="ECO:0007669"/>
    <property type="project" value="InterPro"/>
</dbReference>
<dbReference type="PANTHER" id="PTHR10803">
    <property type="entry name" value="ARSENICAL PUMP-DRIVING ATPASE ARSENITE-TRANSLOCATING ATPASE"/>
    <property type="match status" value="1"/>
</dbReference>
<dbReference type="GO" id="GO:0016887">
    <property type="term" value="F:ATP hydrolysis activity"/>
    <property type="evidence" value="ECO:0007669"/>
    <property type="project" value="InterPro"/>
</dbReference>
<name>A0A6J6AFG0_9ZZZZ</name>
<dbReference type="Gene3D" id="3.40.50.300">
    <property type="entry name" value="P-loop containing nucleotide triphosphate hydrolases"/>
    <property type="match status" value="1"/>
</dbReference>
<dbReference type="Pfam" id="PF02374">
    <property type="entry name" value="ArsA_ATPase"/>
    <property type="match status" value="1"/>
</dbReference>